<name>A0A553ZZH8_9BACI</name>
<protein>
    <recommendedName>
        <fullName evidence="4">LysM peptidoglycan-binding domain-containing protein</fullName>
    </recommendedName>
</protein>
<reference evidence="2 3" key="1">
    <citation type="submission" date="2019-07" db="EMBL/GenBank/DDBJ databases">
        <authorList>
            <person name="Park Y.J."/>
            <person name="Jeong S.E."/>
            <person name="Jung H.S."/>
        </authorList>
    </citation>
    <scope>NUCLEOTIDE SEQUENCE [LARGE SCALE GENOMIC DNA]</scope>
    <source>
        <strain evidence="3">P16(2019)</strain>
    </source>
</reference>
<dbReference type="Proteomes" id="UP000318521">
    <property type="component" value="Unassembled WGS sequence"/>
</dbReference>
<evidence type="ECO:0000313" key="2">
    <source>
        <dbReference type="EMBL" id="TSB46835.1"/>
    </source>
</evidence>
<proteinExistence type="predicted"/>
<dbReference type="AlphaFoldDB" id="A0A553ZZH8"/>
<organism evidence="2 3">
    <name type="scientific">Alkalicoccobacillus porphyridii</name>
    <dbReference type="NCBI Taxonomy" id="2597270"/>
    <lineage>
        <taxon>Bacteria</taxon>
        <taxon>Bacillati</taxon>
        <taxon>Bacillota</taxon>
        <taxon>Bacilli</taxon>
        <taxon>Bacillales</taxon>
        <taxon>Bacillaceae</taxon>
        <taxon>Alkalicoccobacillus</taxon>
    </lineage>
</organism>
<sequence length="106" mass="11745">MTGVISDLRTGSLPDKDQTKVQANIKSGQQKQSSETIQEPTLDLQSQEVIVEPGHTVLSIVEHLHQGPIPVSIQQIVDDFKALNHSLEPDAIQIGQTYLFPIYDKE</sequence>
<feature type="region of interest" description="Disordered" evidence="1">
    <location>
        <begin position="1"/>
        <end position="41"/>
    </location>
</feature>
<feature type="compositionally biased region" description="Polar residues" evidence="1">
    <location>
        <begin position="20"/>
        <end position="41"/>
    </location>
</feature>
<gene>
    <name evidence="2" type="ORF">FN960_10310</name>
</gene>
<evidence type="ECO:0000256" key="1">
    <source>
        <dbReference type="SAM" id="MobiDB-lite"/>
    </source>
</evidence>
<evidence type="ECO:0000313" key="3">
    <source>
        <dbReference type="Proteomes" id="UP000318521"/>
    </source>
</evidence>
<comment type="caution">
    <text evidence="2">The sequence shown here is derived from an EMBL/GenBank/DDBJ whole genome shotgun (WGS) entry which is preliminary data.</text>
</comment>
<accession>A0A553ZZH8</accession>
<dbReference type="OrthoDB" id="2691912at2"/>
<keyword evidence="3" id="KW-1185">Reference proteome</keyword>
<evidence type="ECO:0008006" key="4">
    <source>
        <dbReference type="Google" id="ProtNLM"/>
    </source>
</evidence>
<dbReference type="EMBL" id="VLXZ01000005">
    <property type="protein sequence ID" value="TSB46835.1"/>
    <property type="molecule type" value="Genomic_DNA"/>
</dbReference>